<evidence type="ECO:0000313" key="3">
    <source>
        <dbReference type="Proteomes" id="UP000758603"/>
    </source>
</evidence>
<accession>A0A9P8UBW6</accession>
<dbReference type="GeneID" id="70129926"/>
<keyword evidence="3" id="KW-1185">Reference proteome</keyword>
<protein>
    <recommendedName>
        <fullName evidence="4">BTB domain-containing protein</fullName>
    </recommendedName>
</protein>
<feature type="region of interest" description="Disordered" evidence="1">
    <location>
        <begin position="1"/>
        <end position="42"/>
    </location>
</feature>
<name>A0A9P8UBW6_9PEZI</name>
<proteinExistence type="predicted"/>
<organism evidence="2 3">
    <name type="scientific">Truncatella angustata</name>
    <dbReference type="NCBI Taxonomy" id="152316"/>
    <lineage>
        <taxon>Eukaryota</taxon>
        <taxon>Fungi</taxon>
        <taxon>Dikarya</taxon>
        <taxon>Ascomycota</taxon>
        <taxon>Pezizomycotina</taxon>
        <taxon>Sordariomycetes</taxon>
        <taxon>Xylariomycetidae</taxon>
        <taxon>Amphisphaeriales</taxon>
        <taxon>Sporocadaceae</taxon>
        <taxon>Truncatella</taxon>
    </lineage>
</organism>
<dbReference type="RefSeq" id="XP_045951551.1">
    <property type="nucleotide sequence ID" value="XM_046101034.1"/>
</dbReference>
<dbReference type="Proteomes" id="UP000758603">
    <property type="component" value="Unassembled WGS sequence"/>
</dbReference>
<evidence type="ECO:0000313" key="2">
    <source>
        <dbReference type="EMBL" id="KAH6645037.1"/>
    </source>
</evidence>
<comment type="caution">
    <text evidence="2">The sequence shown here is derived from an EMBL/GenBank/DDBJ whole genome shotgun (WGS) entry which is preliminary data.</text>
</comment>
<feature type="compositionally biased region" description="Basic and acidic residues" evidence="1">
    <location>
        <begin position="435"/>
        <end position="461"/>
    </location>
</feature>
<feature type="region of interest" description="Disordered" evidence="1">
    <location>
        <begin position="379"/>
        <end position="461"/>
    </location>
</feature>
<dbReference type="EMBL" id="JAGPXC010000012">
    <property type="protein sequence ID" value="KAH6645037.1"/>
    <property type="molecule type" value="Genomic_DNA"/>
</dbReference>
<reference evidence="2" key="1">
    <citation type="journal article" date="2021" name="Nat. Commun.">
        <title>Genetic determinants of endophytism in the Arabidopsis root mycobiome.</title>
        <authorList>
            <person name="Mesny F."/>
            <person name="Miyauchi S."/>
            <person name="Thiergart T."/>
            <person name="Pickel B."/>
            <person name="Atanasova L."/>
            <person name="Karlsson M."/>
            <person name="Huettel B."/>
            <person name="Barry K.W."/>
            <person name="Haridas S."/>
            <person name="Chen C."/>
            <person name="Bauer D."/>
            <person name="Andreopoulos W."/>
            <person name="Pangilinan J."/>
            <person name="LaButti K."/>
            <person name="Riley R."/>
            <person name="Lipzen A."/>
            <person name="Clum A."/>
            <person name="Drula E."/>
            <person name="Henrissat B."/>
            <person name="Kohler A."/>
            <person name="Grigoriev I.V."/>
            <person name="Martin F.M."/>
            <person name="Hacquard S."/>
        </authorList>
    </citation>
    <scope>NUCLEOTIDE SEQUENCE</scope>
    <source>
        <strain evidence="2">MPI-SDFR-AT-0073</strain>
    </source>
</reference>
<sequence length="480" mass="52113">MSDTTENPGNYATVEPTNSPPRSLSPINERDEAAPIGKPAADGKETVASFHKDADLVIKVTSKSDDVKYKVIWSNVAAASDAFARLLLEVNVQNKDNSTSRVVQVPDNATAFRVLMNIVHYNFKEVPKQPTVDELFEICILVSKYDCIHLVQPWAESWAHVLADFTTGADVAIKNYKVLWVAWVLGCARPFREMADSLILTSKVDENGSLIHVGGEQVKTLVLPYGLLDGIDHVRSIIMQAILDEIRKPLHDMSKYCKVSTDSGACGKMMFGSVCQTLLRASLLPVPDAKEYTNSITTLKDIVYSIIYEPYIGKDHAPHKAHTGCNLGLKGAVEVILRAMGSPVQTMHLRHLAQQAQITGVDNGNAFIGLGSKLSASAPEFKPAGTSGSGGSESAVKTEDLEDDSHSNSVKEEESEKSTSTQEATNTGGAAPENQNHHGEETAKAQRLNGEETSKKDVAVKIEDLEEEVAVKIEDSEEEA</sequence>
<feature type="compositionally biased region" description="Basic and acidic residues" evidence="1">
    <location>
        <begin position="396"/>
        <end position="417"/>
    </location>
</feature>
<dbReference type="OrthoDB" id="5275938at2759"/>
<gene>
    <name evidence="2" type="ORF">BKA67DRAFT_542023</name>
</gene>
<dbReference type="AlphaFoldDB" id="A0A9P8UBW6"/>
<evidence type="ECO:0000256" key="1">
    <source>
        <dbReference type="SAM" id="MobiDB-lite"/>
    </source>
</evidence>
<feature type="compositionally biased region" description="Polar residues" evidence="1">
    <location>
        <begin position="1"/>
        <end position="26"/>
    </location>
</feature>
<evidence type="ECO:0008006" key="4">
    <source>
        <dbReference type="Google" id="ProtNLM"/>
    </source>
</evidence>